<organism evidence="2">
    <name type="scientific">uncultured Chthoniobacterales bacterium</name>
    <dbReference type="NCBI Taxonomy" id="1836801"/>
    <lineage>
        <taxon>Bacteria</taxon>
        <taxon>Pseudomonadati</taxon>
        <taxon>Verrucomicrobiota</taxon>
        <taxon>Spartobacteria</taxon>
        <taxon>Chthoniobacterales</taxon>
        <taxon>environmental samples</taxon>
    </lineage>
</organism>
<reference evidence="2" key="1">
    <citation type="submission" date="2020-02" db="EMBL/GenBank/DDBJ databases">
        <authorList>
            <person name="Meier V. D."/>
        </authorList>
    </citation>
    <scope>NUCLEOTIDE SEQUENCE</scope>
    <source>
        <strain evidence="2">AVDCRST_MAG42</strain>
    </source>
</reference>
<keyword evidence="1" id="KW-0812">Transmembrane</keyword>
<keyword evidence="1" id="KW-0472">Membrane</keyword>
<dbReference type="EMBL" id="CADCTA010000052">
    <property type="protein sequence ID" value="CAA9230942.1"/>
    <property type="molecule type" value="Genomic_DNA"/>
</dbReference>
<accession>A0A6J4HQZ1</accession>
<feature type="transmembrane region" description="Helical" evidence="1">
    <location>
        <begin position="7"/>
        <end position="25"/>
    </location>
</feature>
<keyword evidence="1" id="KW-1133">Transmembrane helix</keyword>
<gene>
    <name evidence="2" type="ORF">AVDCRST_MAG42-1120</name>
</gene>
<proteinExistence type="predicted"/>
<protein>
    <submittedName>
        <fullName evidence="2">Uncharacterized protein</fullName>
    </submittedName>
</protein>
<evidence type="ECO:0000313" key="2">
    <source>
        <dbReference type="EMBL" id="CAA9230942.1"/>
    </source>
</evidence>
<name>A0A6J4HQZ1_9BACT</name>
<feature type="transmembrane region" description="Helical" evidence="1">
    <location>
        <begin position="31"/>
        <end position="55"/>
    </location>
</feature>
<evidence type="ECO:0000256" key="1">
    <source>
        <dbReference type="SAM" id="Phobius"/>
    </source>
</evidence>
<dbReference type="AlphaFoldDB" id="A0A6J4HQZ1"/>
<sequence>MRTRPGVLIILVVLNCIVLLGQLWPEGAPPFARAVNILFLLLSLFYFVAAMGAAFRPRSNSGKQPNDS</sequence>